<keyword evidence="1" id="KW-0433">Leucine-rich repeat</keyword>
<dbReference type="Pfam" id="PF01302">
    <property type="entry name" value="CAP_GLY"/>
    <property type="match status" value="1"/>
</dbReference>
<dbReference type="Gene3D" id="3.80.10.10">
    <property type="entry name" value="Ribonuclease Inhibitor"/>
    <property type="match status" value="2"/>
</dbReference>
<gene>
    <name evidence="4" type="ORF">B0I35DRAFT_31013</name>
</gene>
<dbReference type="InterPro" id="IPR032675">
    <property type="entry name" value="LRR_dom_sf"/>
</dbReference>
<proteinExistence type="predicted"/>
<keyword evidence="5" id="KW-1185">Reference proteome</keyword>
<dbReference type="PANTHER" id="PTHR45617:SF165">
    <property type="entry name" value="COMMON DPR-INTERACTING PROTEIN-RELATED"/>
    <property type="match status" value="1"/>
</dbReference>
<name>A0A8K0T858_9HYPO</name>
<dbReference type="PROSITE" id="PS51450">
    <property type="entry name" value="LRR"/>
    <property type="match status" value="2"/>
</dbReference>
<dbReference type="InterPro" id="IPR036859">
    <property type="entry name" value="CAP-Gly_dom_sf"/>
</dbReference>
<dbReference type="InterPro" id="IPR000938">
    <property type="entry name" value="CAP-Gly_domain"/>
</dbReference>
<evidence type="ECO:0000256" key="2">
    <source>
        <dbReference type="ARBA" id="ARBA00022737"/>
    </source>
</evidence>
<dbReference type="SMART" id="SM00369">
    <property type="entry name" value="LRR_TYP"/>
    <property type="match status" value="2"/>
</dbReference>
<dbReference type="SUPFAM" id="SSF74924">
    <property type="entry name" value="Cap-Gly domain"/>
    <property type="match status" value="1"/>
</dbReference>
<comment type="caution">
    <text evidence="4">The sequence shown here is derived from an EMBL/GenBank/DDBJ whole genome shotgun (WGS) entry which is preliminary data.</text>
</comment>
<dbReference type="PROSITE" id="PS00845">
    <property type="entry name" value="CAP_GLY_1"/>
    <property type="match status" value="1"/>
</dbReference>
<dbReference type="Proteomes" id="UP000813444">
    <property type="component" value="Unassembled WGS sequence"/>
</dbReference>
<feature type="domain" description="CAP-Gly" evidence="3">
    <location>
        <begin position="24"/>
        <end position="70"/>
    </location>
</feature>
<evidence type="ECO:0000259" key="3">
    <source>
        <dbReference type="PROSITE" id="PS50245"/>
    </source>
</evidence>
<dbReference type="AlphaFoldDB" id="A0A8K0T858"/>
<dbReference type="InterPro" id="IPR001611">
    <property type="entry name" value="Leu-rich_rpt"/>
</dbReference>
<dbReference type="PROSITE" id="PS50245">
    <property type="entry name" value="CAP_GLY_2"/>
    <property type="match status" value="1"/>
</dbReference>
<evidence type="ECO:0000256" key="1">
    <source>
        <dbReference type="ARBA" id="ARBA00022614"/>
    </source>
</evidence>
<dbReference type="OrthoDB" id="5273213at2759"/>
<organism evidence="4 5">
    <name type="scientific">Stachybotrys elegans</name>
    <dbReference type="NCBI Taxonomy" id="80388"/>
    <lineage>
        <taxon>Eukaryota</taxon>
        <taxon>Fungi</taxon>
        <taxon>Dikarya</taxon>
        <taxon>Ascomycota</taxon>
        <taxon>Pezizomycotina</taxon>
        <taxon>Sordariomycetes</taxon>
        <taxon>Hypocreomycetidae</taxon>
        <taxon>Hypocreales</taxon>
        <taxon>Stachybotryaceae</taxon>
        <taxon>Stachybotrys</taxon>
    </lineage>
</organism>
<evidence type="ECO:0000313" key="5">
    <source>
        <dbReference type="Proteomes" id="UP000813444"/>
    </source>
</evidence>
<keyword evidence="2" id="KW-0677">Repeat</keyword>
<sequence>MVQSHHIGQRLSYDGALCTVRYIGEVAGQSGSWLGVEWDDASRGKHNGSHKGTRYFACVSNAPTAASFVRPTRPADKPQSFIKALHEKYASEPLEEETKPQARIIISGTKVAEEMGFDKIRRKLAQVKELKIVLLDGLRIDTPTSGEDAAIADTCPSIKQLDMSRNLLESLDTVEAICRELPALKILRLSGNRFAHISEDETPTSGESAFKHVEEISLEENFLGWEGLCKIARKCPSLATMNVGTNQLSLLPAVNYLHLSSTLTSINLEFNEFTTLWGLGGLQGLHSLRDLHLKGNNISELAPEGSEAPIFPNSLQFLDLSYNNVQSWGFVDRLSTHFPGLAALRLTHNPVYDKHETDSKASSSEETHMFTVARIAGLKSLNFTHITHADRTNAEMFYLSRIARQLAGVPESAETPVLAQHPRYAELCEVYGEPYINRQQEVNPSFLEARLVRVTFHRSDGDTKTTRIPKSSDIYAVKGIAGRLFGLQPLTLRLVWETGEWDPVGGFDDKDGDSSDEEDLDAVGVGKLLDTDLDEDAEKTAGRWVKREVVLKDGPRQLGYCVDGLNVMIRIEV</sequence>
<evidence type="ECO:0000313" key="4">
    <source>
        <dbReference type="EMBL" id="KAH7328929.1"/>
    </source>
</evidence>
<dbReference type="SMART" id="SM01052">
    <property type="entry name" value="CAP_GLY"/>
    <property type="match status" value="1"/>
</dbReference>
<reference evidence="4" key="1">
    <citation type="journal article" date="2021" name="Nat. Commun.">
        <title>Genetic determinants of endophytism in the Arabidopsis root mycobiome.</title>
        <authorList>
            <person name="Mesny F."/>
            <person name="Miyauchi S."/>
            <person name="Thiergart T."/>
            <person name="Pickel B."/>
            <person name="Atanasova L."/>
            <person name="Karlsson M."/>
            <person name="Huettel B."/>
            <person name="Barry K.W."/>
            <person name="Haridas S."/>
            <person name="Chen C."/>
            <person name="Bauer D."/>
            <person name="Andreopoulos W."/>
            <person name="Pangilinan J."/>
            <person name="LaButti K."/>
            <person name="Riley R."/>
            <person name="Lipzen A."/>
            <person name="Clum A."/>
            <person name="Drula E."/>
            <person name="Henrissat B."/>
            <person name="Kohler A."/>
            <person name="Grigoriev I.V."/>
            <person name="Martin F.M."/>
            <person name="Hacquard S."/>
        </authorList>
    </citation>
    <scope>NUCLEOTIDE SEQUENCE</scope>
    <source>
        <strain evidence="4">MPI-CAGE-CH-0235</strain>
    </source>
</reference>
<accession>A0A8K0T858</accession>
<dbReference type="InterPro" id="IPR003591">
    <property type="entry name" value="Leu-rich_rpt_typical-subtyp"/>
</dbReference>
<dbReference type="EMBL" id="JAGPNK010000001">
    <property type="protein sequence ID" value="KAH7328929.1"/>
    <property type="molecule type" value="Genomic_DNA"/>
</dbReference>
<protein>
    <recommendedName>
        <fullName evidence="3">CAP-Gly domain-containing protein</fullName>
    </recommendedName>
</protein>
<dbReference type="SUPFAM" id="SSF52058">
    <property type="entry name" value="L domain-like"/>
    <property type="match status" value="1"/>
</dbReference>
<dbReference type="PANTHER" id="PTHR45617">
    <property type="entry name" value="LEUCINE RICH REPEAT FAMILY PROTEIN"/>
    <property type="match status" value="1"/>
</dbReference>
<dbReference type="Gene3D" id="2.30.30.190">
    <property type="entry name" value="CAP Gly-rich-like domain"/>
    <property type="match status" value="1"/>
</dbReference>